<dbReference type="AlphaFoldDB" id="A0A127PJ68"/>
<feature type="compositionally biased region" description="Basic and acidic residues" evidence="1">
    <location>
        <begin position="164"/>
        <end position="193"/>
    </location>
</feature>
<evidence type="ECO:0000313" key="2">
    <source>
        <dbReference type="EMBL" id="AMO97859.1"/>
    </source>
</evidence>
<organism evidence="2">
    <name type="scientific">Collimonas fungivorans</name>
    <dbReference type="NCBI Taxonomy" id="158899"/>
    <lineage>
        <taxon>Bacteria</taxon>
        <taxon>Pseudomonadati</taxon>
        <taxon>Pseudomonadota</taxon>
        <taxon>Betaproteobacteria</taxon>
        <taxon>Burkholderiales</taxon>
        <taxon>Oxalobacteraceae</taxon>
        <taxon>Collimonas</taxon>
    </lineage>
</organism>
<name>A0A127PJ68_9BURK</name>
<feature type="region of interest" description="Disordered" evidence="1">
    <location>
        <begin position="1"/>
        <end position="253"/>
    </location>
</feature>
<reference evidence="2 3" key="1">
    <citation type="submission" date="2015-11" db="EMBL/GenBank/DDBJ databases">
        <title>Exploring the genomic traits of fungus-feeding bacterial genus Collimonas.</title>
        <authorList>
            <person name="Song C."/>
            <person name="Schmidt R."/>
            <person name="de Jager V."/>
            <person name="Krzyzanowska D."/>
            <person name="Jongedijk E."/>
            <person name="Cankar K."/>
            <person name="Beekwilder J."/>
            <person name="van Veen A."/>
            <person name="de Boer W."/>
            <person name="van Veen J.A."/>
            <person name="Garbeva P."/>
        </authorList>
    </citation>
    <scope>NUCLEOTIDE SEQUENCE [LARGE SCALE GENOMIC DNA]</scope>
    <source>
        <strain evidence="2 3">Ter6</strain>
    </source>
</reference>
<gene>
    <name evidence="2" type="ORF">CFter6_5292</name>
</gene>
<sequence length="788" mass="83795">MTSPVPVRPVTGLPHDLSISTPEDDRPAVSNPRSASQRMEPGGGPLQALAESSGRRRMRSMDASSRELDLASLQAVHHSPVDPEAGASVADAAQTPATTLTNTLPRTAMPPQERRFHSSRFTNTPSVDSGEVRRSASTIGLPRHPGVSFRREEQSAQATPENVTPRHEERHESGPPGHGDHESLLRAGERSDSKQWSIDSRMIFGGSHSRDSSVGGSASLRLPPRAAVGGDMPESSAAGRKSATASGSGVFPPFQYSAAIRSGERTESLPINVGRRRLPASSEIQIDDRSASASHLRSRPGHSRTDHGNAGRPARPVRGDVVIDIPELLPEQQVNDELKELRWPAHLSPESLTQQVGLEKEYVTWAGKVLTARQKAFGGHGYSMRQDMSTPLHSALLAALYEGARQFIVGTSRSPLRNTIVTATRQRLQNGKLVGELGNDIGPALLGGAASGLTAYAVDSWLIQAMDRRAKISNFPALAAVDLKALIPVPGTVRLSVKDGVKEYWRPAAAGGGLSAPSEGAENSLGAGQNISHLALKHEATATRNLLSMKQGALDGKGLVTWFQPGMMGTANVLRRVVSSASALTKPLPVFGGTLLTSSSAGALSKFLIAMAKATPHLAQTEVDNLLGGKQRVNLYSVKVKNPDIPAAGWSDIARLPHFVGGTLVEAGALVKQTLGPKQTWASRVGQTIDVCRVMLASTTSSVVQAGTGPLLAQFLRSGAPGPLPGESYKSSANLLQQFGQSTINDYVWNAAKDYTKAHSYDLGAELDQARDQKQQTLQLATRTQTQE</sequence>
<evidence type="ECO:0000256" key="1">
    <source>
        <dbReference type="SAM" id="MobiDB-lite"/>
    </source>
</evidence>
<dbReference type="EMBL" id="CP013232">
    <property type="protein sequence ID" value="AMO97859.1"/>
    <property type="molecule type" value="Genomic_DNA"/>
</dbReference>
<protein>
    <submittedName>
        <fullName evidence="2">Uncharacterized protein</fullName>
    </submittedName>
</protein>
<evidence type="ECO:0000313" key="3">
    <source>
        <dbReference type="Proteomes" id="UP000072421"/>
    </source>
</evidence>
<feature type="region of interest" description="Disordered" evidence="1">
    <location>
        <begin position="270"/>
        <end position="316"/>
    </location>
</feature>
<feature type="compositionally biased region" description="Polar residues" evidence="1">
    <location>
        <begin position="95"/>
        <end position="105"/>
    </location>
</feature>
<dbReference type="Proteomes" id="UP000072421">
    <property type="component" value="Chromosome"/>
</dbReference>
<accession>A0A127PJ68</accession>
<dbReference type="PATRIC" id="fig|158899.10.peg.5212"/>
<proteinExistence type="predicted"/>